<reference evidence="1 2" key="1">
    <citation type="submission" date="2024-03" db="EMBL/GenBank/DDBJ databases">
        <title>Complete genome sequence of the green alga Chloropicon roscoffensis RCC1871.</title>
        <authorList>
            <person name="Lemieux C."/>
            <person name="Pombert J.-F."/>
            <person name="Otis C."/>
            <person name="Turmel M."/>
        </authorList>
    </citation>
    <scope>NUCLEOTIDE SEQUENCE [LARGE SCALE GENOMIC DNA]</scope>
    <source>
        <strain evidence="1 2">RCC1871</strain>
    </source>
</reference>
<name>A0AAX4P3K4_9CHLO</name>
<organism evidence="1 2">
    <name type="scientific">Chloropicon roscoffensis</name>
    <dbReference type="NCBI Taxonomy" id="1461544"/>
    <lineage>
        <taxon>Eukaryota</taxon>
        <taxon>Viridiplantae</taxon>
        <taxon>Chlorophyta</taxon>
        <taxon>Chloropicophyceae</taxon>
        <taxon>Chloropicales</taxon>
        <taxon>Chloropicaceae</taxon>
        <taxon>Chloropicon</taxon>
    </lineage>
</organism>
<accession>A0AAX4P3K4</accession>
<gene>
    <name evidence="1" type="ORF">HKI87_02g17890</name>
</gene>
<sequence>MDNTTRCVCGKAWVEPSRNSVVEPFGGMHIFLASYGLKPTPDGYEDGKVIIDAMIAQDREAFRMEHQNCR</sequence>
<dbReference type="Proteomes" id="UP001472866">
    <property type="component" value="Chromosome 02"/>
</dbReference>
<keyword evidence="2" id="KW-1185">Reference proteome</keyword>
<dbReference type="EMBL" id="CP151502">
    <property type="protein sequence ID" value="WZN60260.1"/>
    <property type="molecule type" value="Genomic_DNA"/>
</dbReference>
<evidence type="ECO:0000313" key="2">
    <source>
        <dbReference type="Proteomes" id="UP001472866"/>
    </source>
</evidence>
<evidence type="ECO:0000313" key="1">
    <source>
        <dbReference type="EMBL" id="WZN60260.1"/>
    </source>
</evidence>
<dbReference type="AlphaFoldDB" id="A0AAX4P3K4"/>
<protein>
    <submittedName>
        <fullName evidence="1">Uncharacterized protein</fullName>
    </submittedName>
</protein>
<proteinExistence type="predicted"/>